<dbReference type="AlphaFoldDB" id="A0A1S3D0Y1"/>
<dbReference type="STRING" id="121845.A0A1S3D0Y1"/>
<dbReference type="Proteomes" id="UP000079169">
    <property type="component" value="Unplaced"/>
</dbReference>
<dbReference type="Gene3D" id="3.90.70.10">
    <property type="entry name" value="Cysteine proteinases"/>
    <property type="match status" value="1"/>
</dbReference>
<organism evidence="4 5">
    <name type="scientific">Diaphorina citri</name>
    <name type="common">Asian citrus psyllid</name>
    <dbReference type="NCBI Taxonomy" id="121845"/>
    <lineage>
        <taxon>Eukaryota</taxon>
        <taxon>Metazoa</taxon>
        <taxon>Ecdysozoa</taxon>
        <taxon>Arthropoda</taxon>
        <taxon>Hexapoda</taxon>
        <taxon>Insecta</taxon>
        <taxon>Pterygota</taxon>
        <taxon>Neoptera</taxon>
        <taxon>Paraneoptera</taxon>
        <taxon>Hemiptera</taxon>
        <taxon>Sternorrhyncha</taxon>
        <taxon>Psylloidea</taxon>
        <taxon>Psyllidae</taxon>
        <taxon>Diaphorininae</taxon>
        <taxon>Diaphorina</taxon>
    </lineage>
</organism>
<feature type="compositionally biased region" description="Low complexity" evidence="1">
    <location>
        <begin position="251"/>
        <end position="319"/>
    </location>
</feature>
<evidence type="ECO:0000259" key="3">
    <source>
        <dbReference type="SMART" id="SM00645"/>
    </source>
</evidence>
<feature type="domain" description="Peptidase C1A papain C-terminal" evidence="3">
    <location>
        <begin position="364"/>
        <end position="565"/>
    </location>
</feature>
<feature type="compositionally biased region" description="Low complexity" evidence="1">
    <location>
        <begin position="82"/>
        <end position="238"/>
    </location>
</feature>
<dbReference type="KEGG" id="dci:103509177"/>
<keyword evidence="2" id="KW-1133">Transmembrane helix</keyword>
<sequence length="565" mass="60131">MNLLSVSPYITNNLLISMLAATAVAISVIGYRQLHHSRDINSVSPNVTSKILTTDNYSEIIFTTNNNSESTVVMSTLNSLLSENTTTNSPESESTTTNNPESESTTTSSPESESTTTSSLVSESTTTSSPESESTTTSSPESESTTTSSLVSESTTTSSPESESTTTSSPESESTTTSSLVSESTTTSSPESESTTTISPVSESTTTSSPVSESTTTISPESESTTTSSPASESTTTNNPKSESTTTNNPASESITSSSPASESTTTSSPASESTTTSSPASESTTTSSPASESTTTSSPESESTTTSSPASESTTIEEQGVSPHSEKLSANEDPEEFPNEDVFEHTFAEIPNIDHSNQTDEAIPETFDAREEWPQCKDVIGKVWDQGACQSCWAISAASVMSDRICIQSKGQVKPILSPQHLICSCTNCTRMHTKTPMSMCMGGDSAAAWMYWINAGLVDGGDYGTHDTCLPYLSRPCNHNPQKPANNGIESCTLNIDQEAYTCPSKCVNSNKSFGEEKKYFGSKVYYVNNSTTDIQKEIMQHGPVQAKFYFHDGRFRIYSTGE</sequence>
<feature type="transmembrane region" description="Helical" evidence="2">
    <location>
        <begin position="12"/>
        <end position="31"/>
    </location>
</feature>
<protein>
    <submittedName>
        <fullName evidence="5">Uncharacterized protein DDB_G0271670 isoform X1</fullName>
    </submittedName>
    <submittedName>
        <fullName evidence="6">Uncharacterized protein DDB_G0271670 isoform X2</fullName>
    </submittedName>
</protein>
<dbReference type="GeneID" id="103509177"/>
<name>A0A1S3D0Y1_DIACI</name>
<dbReference type="SUPFAM" id="SSF54001">
    <property type="entry name" value="Cysteine proteinases"/>
    <property type="match status" value="1"/>
</dbReference>
<feature type="compositionally biased region" description="Polar residues" evidence="1">
    <location>
        <begin position="239"/>
        <end position="250"/>
    </location>
</feature>
<evidence type="ECO:0000256" key="1">
    <source>
        <dbReference type="SAM" id="MobiDB-lite"/>
    </source>
</evidence>
<evidence type="ECO:0000256" key="2">
    <source>
        <dbReference type="SAM" id="Phobius"/>
    </source>
</evidence>
<evidence type="ECO:0000313" key="6">
    <source>
        <dbReference type="RefSeq" id="XP_026679368.1"/>
    </source>
</evidence>
<evidence type="ECO:0000313" key="4">
    <source>
        <dbReference type="Proteomes" id="UP000079169"/>
    </source>
</evidence>
<dbReference type="PaxDb" id="121845-A0A1S3D0Y1"/>
<dbReference type="GO" id="GO:0008234">
    <property type="term" value="F:cysteine-type peptidase activity"/>
    <property type="evidence" value="ECO:0007669"/>
    <property type="project" value="InterPro"/>
</dbReference>
<keyword evidence="2" id="KW-0812">Transmembrane</keyword>
<keyword evidence="4" id="KW-1185">Reference proteome</keyword>
<accession>A0A1S3D0Y1</accession>
<feature type="region of interest" description="Disordered" evidence="1">
    <location>
        <begin position="82"/>
        <end position="338"/>
    </location>
</feature>
<dbReference type="SMART" id="SM00645">
    <property type="entry name" value="Pept_C1"/>
    <property type="match status" value="1"/>
</dbReference>
<dbReference type="RefSeq" id="XP_008471994.1">
    <property type="nucleotide sequence ID" value="XM_008473772.3"/>
</dbReference>
<dbReference type="GO" id="GO:0006508">
    <property type="term" value="P:proteolysis"/>
    <property type="evidence" value="ECO:0007669"/>
    <property type="project" value="InterPro"/>
</dbReference>
<keyword evidence="2" id="KW-0472">Membrane</keyword>
<proteinExistence type="predicted"/>
<dbReference type="RefSeq" id="XP_026679368.1">
    <property type="nucleotide sequence ID" value="XM_026823567.1"/>
</dbReference>
<evidence type="ECO:0000313" key="5">
    <source>
        <dbReference type="RefSeq" id="XP_008471994.1"/>
    </source>
</evidence>
<gene>
    <name evidence="5 6" type="primary">LOC103509177</name>
</gene>
<dbReference type="InterPro" id="IPR038765">
    <property type="entry name" value="Papain-like_cys_pep_sf"/>
</dbReference>
<dbReference type="InterPro" id="IPR000668">
    <property type="entry name" value="Peptidase_C1A_C"/>
</dbReference>
<reference evidence="5 6" key="1">
    <citation type="submission" date="2025-04" db="UniProtKB">
        <authorList>
            <consortium name="RefSeq"/>
        </authorList>
    </citation>
    <scope>IDENTIFICATION</scope>
</reference>
<dbReference type="Pfam" id="PF00112">
    <property type="entry name" value="Peptidase_C1"/>
    <property type="match status" value="1"/>
</dbReference>